<accession>A0A918E926</accession>
<dbReference type="InterPro" id="IPR011701">
    <property type="entry name" value="MFS"/>
</dbReference>
<dbReference type="AlphaFoldDB" id="A0A918E926"/>
<feature type="transmembrane region" description="Helical" evidence="8">
    <location>
        <begin position="161"/>
        <end position="181"/>
    </location>
</feature>
<dbReference type="PANTHER" id="PTHR23502:SF132">
    <property type="entry name" value="POLYAMINE TRANSPORTER 2-RELATED"/>
    <property type="match status" value="1"/>
</dbReference>
<comment type="caution">
    <text evidence="10">The sequence shown here is derived from an EMBL/GenBank/DDBJ whole genome shotgun (WGS) entry which is preliminary data.</text>
</comment>
<dbReference type="Proteomes" id="UP000660745">
    <property type="component" value="Unassembled WGS sequence"/>
</dbReference>
<keyword evidence="4" id="KW-1003">Cell membrane</keyword>
<feature type="transmembrane region" description="Helical" evidence="8">
    <location>
        <begin position="211"/>
        <end position="230"/>
    </location>
</feature>
<evidence type="ECO:0000256" key="4">
    <source>
        <dbReference type="ARBA" id="ARBA00022475"/>
    </source>
</evidence>
<gene>
    <name evidence="10" type="ORF">GCM10012278_64830</name>
</gene>
<feature type="domain" description="Major facilitator superfamily (MFS) profile" evidence="9">
    <location>
        <begin position="1"/>
        <end position="392"/>
    </location>
</feature>
<evidence type="ECO:0000256" key="7">
    <source>
        <dbReference type="ARBA" id="ARBA00023136"/>
    </source>
</evidence>
<feature type="transmembrane region" description="Helical" evidence="8">
    <location>
        <begin position="304"/>
        <end position="331"/>
    </location>
</feature>
<dbReference type="InterPro" id="IPR020846">
    <property type="entry name" value="MFS_dom"/>
</dbReference>
<dbReference type="InterPro" id="IPR004812">
    <property type="entry name" value="Efflux_drug-R_Bcr/CmlA"/>
</dbReference>
<dbReference type="CDD" id="cd17320">
    <property type="entry name" value="MFS_MdfA_MDR_like"/>
    <property type="match status" value="1"/>
</dbReference>
<evidence type="ECO:0000259" key="9">
    <source>
        <dbReference type="PROSITE" id="PS50850"/>
    </source>
</evidence>
<dbReference type="GO" id="GO:0005886">
    <property type="term" value="C:plasma membrane"/>
    <property type="evidence" value="ECO:0007669"/>
    <property type="project" value="UniProtKB-SubCell"/>
</dbReference>
<keyword evidence="5 8" id="KW-0812">Transmembrane</keyword>
<dbReference type="InterPro" id="IPR036259">
    <property type="entry name" value="MFS_trans_sf"/>
</dbReference>
<dbReference type="Gene3D" id="1.20.1720.10">
    <property type="entry name" value="Multidrug resistance protein D"/>
    <property type="match status" value="1"/>
</dbReference>
<feature type="transmembrane region" description="Helical" evidence="8">
    <location>
        <begin position="343"/>
        <end position="363"/>
    </location>
</feature>
<reference evidence="10" key="2">
    <citation type="submission" date="2020-09" db="EMBL/GenBank/DDBJ databases">
        <authorList>
            <person name="Sun Q."/>
            <person name="Zhou Y."/>
        </authorList>
    </citation>
    <scope>NUCLEOTIDE SEQUENCE</scope>
    <source>
        <strain evidence="10">CGMCC 4.7430</strain>
    </source>
</reference>
<organism evidence="10 11">
    <name type="scientific">Nonomuraea glycinis</name>
    <dbReference type="NCBI Taxonomy" id="2047744"/>
    <lineage>
        <taxon>Bacteria</taxon>
        <taxon>Bacillati</taxon>
        <taxon>Actinomycetota</taxon>
        <taxon>Actinomycetes</taxon>
        <taxon>Streptosporangiales</taxon>
        <taxon>Streptosporangiaceae</taxon>
        <taxon>Nonomuraea</taxon>
    </lineage>
</organism>
<comment type="subcellular location">
    <subcellularLocation>
        <location evidence="1">Cell membrane</location>
        <topology evidence="1">Multi-pass membrane protein</topology>
    </subcellularLocation>
</comment>
<dbReference type="EMBL" id="BMNK01000014">
    <property type="protein sequence ID" value="GGP13363.1"/>
    <property type="molecule type" value="Genomic_DNA"/>
</dbReference>
<dbReference type="GO" id="GO:0042910">
    <property type="term" value="F:xenobiotic transmembrane transporter activity"/>
    <property type="evidence" value="ECO:0007669"/>
    <property type="project" value="InterPro"/>
</dbReference>
<keyword evidence="11" id="KW-1185">Reference proteome</keyword>
<name>A0A918E926_9ACTN</name>
<dbReference type="SUPFAM" id="SSF103473">
    <property type="entry name" value="MFS general substrate transporter"/>
    <property type="match status" value="1"/>
</dbReference>
<sequence length="397" mass="40357">MRANRGIVFTLGGLAAISPLSGDMYLAAFPAIATDLNASVTQVQLTLTASLLGLSSGQLVIGPLSDLWGRRPPLLTGIILYVLASLGCAFAGSIELLIVLRFCQGFAGAAAVVLSRAMVRDLYTGTAAVRVFSQMMAVFGVAPVIAPVIGSALLTVGNWRAIFLVLAGAGALQLLAVLTTLGETLPPERRQSGGLRRIPGLVRAVFSDPPFLGAALSCGFAFGAMFAYIAASPFLLQEVYGASPLVYGGLFAVNAAGLTAMTQLNSRLAARIRPERLLLTGIGAQSAAGVALLGVAALDPGRHLAALALPLFVVISALGLVMPNATALALARFPGSAGTASSVMGALHFTIGALIAPLAGIGAATAVPFAAMITAMSLAGLTVTLTLGPVRLRRTRA</sequence>
<reference evidence="10" key="1">
    <citation type="journal article" date="2014" name="Int. J. Syst. Evol. Microbiol.">
        <title>Complete genome sequence of Corynebacterium casei LMG S-19264T (=DSM 44701T), isolated from a smear-ripened cheese.</title>
        <authorList>
            <consortium name="US DOE Joint Genome Institute (JGI-PGF)"/>
            <person name="Walter F."/>
            <person name="Albersmeier A."/>
            <person name="Kalinowski J."/>
            <person name="Ruckert C."/>
        </authorList>
    </citation>
    <scope>NUCLEOTIDE SEQUENCE</scope>
    <source>
        <strain evidence="10">CGMCC 4.7430</strain>
    </source>
</reference>
<feature type="transmembrane region" description="Helical" evidence="8">
    <location>
        <begin position="74"/>
        <end position="92"/>
    </location>
</feature>
<dbReference type="PANTHER" id="PTHR23502">
    <property type="entry name" value="MAJOR FACILITATOR SUPERFAMILY"/>
    <property type="match status" value="1"/>
</dbReference>
<evidence type="ECO:0000256" key="3">
    <source>
        <dbReference type="ARBA" id="ARBA00022448"/>
    </source>
</evidence>
<keyword evidence="7 8" id="KW-0472">Membrane</keyword>
<dbReference type="GO" id="GO:1990961">
    <property type="term" value="P:xenobiotic detoxification by transmembrane export across the plasma membrane"/>
    <property type="evidence" value="ECO:0007669"/>
    <property type="project" value="InterPro"/>
</dbReference>
<dbReference type="InterPro" id="IPR005829">
    <property type="entry name" value="Sugar_transporter_CS"/>
</dbReference>
<feature type="transmembrane region" description="Helical" evidence="8">
    <location>
        <begin position="245"/>
        <end position="265"/>
    </location>
</feature>
<evidence type="ECO:0000256" key="1">
    <source>
        <dbReference type="ARBA" id="ARBA00004651"/>
    </source>
</evidence>
<protein>
    <submittedName>
        <fullName evidence="10">Bcr/CflA family drug resistance efflux transporter</fullName>
    </submittedName>
</protein>
<dbReference type="PROSITE" id="PS50850">
    <property type="entry name" value="MFS"/>
    <property type="match status" value="1"/>
</dbReference>
<evidence type="ECO:0000313" key="10">
    <source>
        <dbReference type="EMBL" id="GGP13363.1"/>
    </source>
</evidence>
<dbReference type="NCBIfam" id="TIGR00710">
    <property type="entry name" value="efflux_Bcr_CflA"/>
    <property type="match status" value="1"/>
</dbReference>
<dbReference type="FunFam" id="1.20.1720.10:FF:000005">
    <property type="entry name" value="Bcr/CflA family efflux transporter"/>
    <property type="match status" value="1"/>
</dbReference>
<dbReference type="PROSITE" id="PS00216">
    <property type="entry name" value="SUGAR_TRANSPORT_1"/>
    <property type="match status" value="1"/>
</dbReference>
<evidence type="ECO:0000313" key="11">
    <source>
        <dbReference type="Proteomes" id="UP000660745"/>
    </source>
</evidence>
<proteinExistence type="inferred from homology"/>
<feature type="transmembrane region" description="Helical" evidence="8">
    <location>
        <begin position="369"/>
        <end position="390"/>
    </location>
</feature>
<evidence type="ECO:0000256" key="8">
    <source>
        <dbReference type="SAM" id="Phobius"/>
    </source>
</evidence>
<comment type="similarity">
    <text evidence="2">Belongs to the major facilitator superfamily. Bcr/CmlA family.</text>
</comment>
<keyword evidence="3" id="KW-0813">Transport</keyword>
<dbReference type="Pfam" id="PF07690">
    <property type="entry name" value="MFS_1"/>
    <property type="match status" value="1"/>
</dbReference>
<evidence type="ECO:0000256" key="5">
    <source>
        <dbReference type="ARBA" id="ARBA00022692"/>
    </source>
</evidence>
<feature type="transmembrane region" description="Helical" evidence="8">
    <location>
        <begin position="131"/>
        <end position="155"/>
    </location>
</feature>
<dbReference type="RefSeq" id="WP_189142556.1">
    <property type="nucleotide sequence ID" value="NZ_BMNK01000014.1"/>
</dbReference>
<evidence type="ECO:0000256" key="2">
    <source>
        <dbReference type="ARBA" id="ARBA00006236"/>
    </source>
</evidence>
<feature type="transmembrane region" description="Helical" evidence="8">
    <location>
        <begin position="277"/>
        <end position="298"/>
    </location>
</feature>
<evidence type="ECO:0000256" key="6">
    <source>
        <dbReference type="ARBA" id="ARBA00022989"/>
    </source>
</evidence>
<keyword evidence="6 8" id="KW-1133">Transmembrane helix</keyword>